<keyword evidence="4" id="KW-0156">Chromatin regulator</keyword>
<dbReference type="InterPro" id="IPR000182">
    <property type="entry name" value="GNAT_dom"/>
</dbReference>
<comment type="catalytic activity">
    <reaction evidence="10">
        <text>N-terminal L-methionyl-[transmembrane protein] + acetyl-CoA = N-terminal N(alpha)-acetyl-L-methionyl-[transmembrane protein] + CoA + H(+)</text>
        <dbReference type="Rhea" id="RHEA:50604"/>
        <dbReference type="Rhea" id="RHEA-COMP:12745"/>
        <dbReference type="Rhea" id="RHEA-COMP:12746"/>
        <dbReference type="ChEBI" id="CHEBI:15378"/>
        <dbReference type="ChEBI" id="CHEBI:57287"/>
        <dbReference type="ChEBI" id="CHEBI:57288"/>
        <dbReference type="ChEBI" id="CHEBI:64731"/>
        <dbReference type="ChEBI" id="CHEBI:133414"/>
        <dbReference type="EC" id="2.3.1.259"/>
    </reaction>
</comment>
<dbReference type="CDD" id="cd04301">
    <property type="entry name" value="NAT_SF"/>
    <property type="match status" value="1"/>
</dbReference>
<dbReference type="InterPro" id="IPR045141">
    <property type="entry name" value="NAA60-like"/>
</dbReference>
<comment type="catalytic activity">
    <reaction evidence="9">
        <text>L-lysyl-[protein] + acetyl-CoA = N(6)-acetyl-L-lysyl-[protein] + CoA + H(+)</text>
        <dbReference type="Rhea" id="RHEA:45948"/>
        <dbReference type="Rhea" id="RHEA-COMP:9752"/>
        <dbReference type="Rhea" id="RHEA-COMP:10731"/>
        <dbReference type="ChEBI" id="CHEBI:15378"/>
        <dbReference type="ChEBI" id="CHEBI:29969"/>
        <dbReference type="ChEBI" id="CHEBI:57287"/>
        <dbReference type="ChEBI" id="CHEBI:57288"/>
        <dbReference type="ChEBI" id="CHEBI:61930"/>
        <dbReference type="EC" id="2.3.1.48"/>
    </reaction>
</comment>
<dbReference type="PANTHER" id="PTHR14744">
    <property type="entry name" value="N-ALPHA-ACETYLTRANSFERASE 60"/>
    <property type="match status" value="1"/>
</dbReference>
<organism evidence="12 13">
    <name type="scientific">Cuscuta europaea</name>
    <name type="common">European dodder</name>
    <dbReference type="NCBI Taxonomy" id="41803"/>
    <lineage>
        <taxon>Eukaryota</taxon>
        <taxon>Viridiplantae</taxon>
        <taxon>Streptophyta</taxon>
        <taxon>Embryophyta</taxon>
        <taxon>Tracheophyta</taxon>
        <taxon>Spermatophyta</taxon>
        <taxon>Magnoliopsida</taxon>
        <taxon>eudicotyledons</taxon>
        <taxon>Gunneridae</taxon>
        <taxon>Pentapetalae</taxon>
        <taxon>asterids</taxon>
        <taxon>lamiids</taxon>
        <taxon>Solanales</taxon>
        <taxon>Convolvulaceae</taxon>
        <taxon>Cuscuteae</taxon>
        <taxon>Cuscuta</taxon>
        <taxon>Cuscuta subgen. Cuscuta</taxon>
    </lineage>
</organism>
<dbReference type="PANTHER" id="PTHR14744:SF15">
    <property type="entry name" value="N-ALPHA-ACETYLTRANSFERASE 60"/>
    <property type="match status" value="1"/>
</dbReference>
<dbReference type="AlphaFoldDB" id="A0A9P0ZTA9"/>
<evidence type="ECO:0000313" key="12">
    <source>
        <dbReference type="EMBL" id="CAH9110014.1"/>
    </source>
</evidence>
<dbReference type="GO" id="GO:0120518">
    <property type="term" value="F:protein N-terminal-methionine acetyltransferase activity"/>
    <property type="evidence" value="ECO:0007669"/>
    <property type="project" value="UniProtKB-EC"/>
</dbReference>
<evidence type="ECO:0000256" key="6">
    <source>
        <dbReference type="ARBA" id="ARBA00025774"/>
    </source>
</evidence>
<evidence type="ECO:0000256" key="7">
    <source>
        <dbReference type="ARBA" id="ARBA00026111"/>
    </source>
</evidence>
<protein>
    <recommendedName>
        <fullName evidence="8">N-alpha-acetyltransferase 60</fullName>
        <ecNumber evidence="7">2.3.1.259</ecNumber>
        <ecNumber evidence="1">2.3.1.48</ecNumber>
    </recommendedName>
</protein>
<dbReference type="GO" id="GO:0004402">
    <property type="term" value="F:histone acetyltransferase activity"/>
    <property type="evidence" value="ECO:0007669"/>
    <property type="project" value="TreeGrafter"/>
</dbReference>
<dbReference type="Pfam" id="PF00583">
    <property type="entry name" value="Acetyltransf_1"/>
    <property type="match status" value="1"/>
</dbReference>
<dbReference type="FunFam" id="3.40.630.30:FF:000041">
    <property type="entry name" value="Histone acetyltransferase MCC1 isoform A"/>
    <property type="match status" value="1"/>
</dbReference>
<dbReference type="EC" id="2.3.1.48" evidence="1"/>
<dbReference type="Gene3D" id="3.40.630.30">
    <property type="match status" value="1"/>
</dbReference>
<feature type="domain" description="N-acetyltransferase" evidence="11">
    <location>
        <begin position="20"/>
        <end position="194"/>
    </location>
</feature>
<comment type="caution">
    <text evidence="12">The sequence shown here is derived from an EMBL/GenBank/DDBJ whole genome shotgun (WGS) entry which is preliminary data.</text>
</comment>
<dbReference type="EMBL" id="CAMAPE010000053">
    <property type="protein sequence ID" value="CAH9110014.1"/>
    <property type="molecule type" value="Genomic_DNA"/>
</dbReference>
<dbReference type="EC" id="2.3.1.259" evidence="7"/>
<evidence type="ECO:0000256" key="10">
    <source>
        <dbReference type="ARBA" id="ARBA00048848"/>
    </source>
</evidence>
<keyword evidence="5" id="KW-0012">Acyltransferase</keyword>
<name>A0A9P0ZTA9_CUSEU</name>
<keyword evidence="3" id="KW-0159">Chromosome partition</keyword>
<evidence type="ECO:0000256" key="2">
    <source>
        <dbReference type="ARBA" id="ARBA00022679"/>
    </source>
</evidence>
<comment type="similarity">
    <text evidence="6">Belongs to the acetyltransferase family. NAA60 subfamily.</text>
</comment>
<evidence type="ECO:0000256" key="8">
    <source>
        <dbReference type="ARBA" id="ARBA00026144"/>
    </source>
</evidence>
<evidence type="ECO:0000256" key="4">
    <source>
        <dbReference type="ARBA" id="ARBA00022853"/>
    </source>
</evidence>
<dbReference type="Proteomes" id="UP001152484">
    <property type="component" value="Unassembled WGS sequence"/>
</dbReference>
<dbReference type="OrthoDB" id="185373at2759"/>
<gene>
    <name evidence="12" type="ORF">CEURO_LOCUS18684</name>
</gene>
<evidence type="ECO:0000256" key="5">
    <source>
        <dbReference type="ARBA" id="ARBA00023315"/>
    </source>
</evidence>
<evidence type="ECO:0000256" key="1">
    <source>
        <dbReference type="ARBA" id="ARBA00013184"/>
    </source>
</evidence>
<dbReference type="GO" id="GO:0000139">
    <property type="term" value="C:Golgi membrane"/>
    <property type="evidence" value="ECO:0007669"/>
    <property type="project" value="TreeGrafter"/>
</dbReference>
<evidence type="ECO:0000259" key="11">
    <source>
        <dbReference type="PROSITE" id="PS51186"/>
    </source>
</evidence>
<dbReference type="GO" id="GO:0007059">
    <property type="term" value="P:chromosome segregation"/>
    <property type="evidence" value="ECO:0007669"/>
    <property type="project" value="UniProtKB-KW"/>
</dbReference>
<keyword evidence="2" id="KW-0808">Transferase</keyword>
<evidence type="ECO:0000256" key="3">
    <source>
        <dbReference type="ARBA" id="ARBA00022829"/>
    </source>
</evidence>
<evidence type="ECO:0000313" key="13">
    <source>
        <dbReference type="Proteomes" id="UP001152484"/>
    </source>
</evidence>
<accession>A0A9P0ZTA9</accession>
<proteinExistence type="inferred from homology"/>
<keyword evidence="13" id="KW-1185">Reference proteome</keyword>
<dbReference type="InterPro" id="IPR016181">
    <property type="entry name" value="Acyl_CoA_acyltransferase"/>
</dbReference>
<sequence>MEGFDDLTLNNVIMSHYPFISYRPLRPSDLKVLEKIHGDLFPFRYEPEFFQDIVNGGNGIVSWGAVDCNRTNGKSDELIGFVTTEVVFARGSELDDLVKFDPSKPAETVVYILTLGVLKSYRKLGIATSLISLVIDYATSMQTCKAVYLHVVSNNTPAISLYKKMSFKCIRRLRSFYPTEAGQRDAFLYIYYLNGGRAPRSLIEVVTLLISYAKGILQKSITAIL</sequence>
<reference evidence="12" key="1">
    <citation type="submission" date="2022-07" db="EMBL/GenBank/DDBJ databases">
        <authorList>
            <person name="Macas J."/>
            <person name="Novak P."/>
            <person name="Neumann P."/>
        </authorList>
    </citation>
    <scope>NUCLEOTIDE SEQUENCE</scope>
</reference>
<evidence type="ECO:0000256" key="9">
    <source>
        <dbReference type="ARBA" id="ARBA00048017"/>
    </source>
</evidence>
<dbReference type="SUPFAM" id="SSF55729">
    <property type="entry name" value="Acyl-CoA N-acyltransferases (Nat)"/>
    <property type="match status" value="1"/>
</dbReference>
<dbReference type="PROSITE" id="PS51186">
    <property type="entry name" value="GNAT"/>
    <property type="match status" value="1"/>
</dbReference>